<feature type="binding site" evidence="14">
    <location>
        <position position="169"/>
    </location>
    <ligand>
        <name>ATP</name>
        <dbReference type="ChEBI" id="CHEBI:30616"/>
        <label>1</label>
    </ligand>
</feature>
<keyword evidence="4 14" id="KW-0436">Ligase</keyword>
<feature type="binding site" evidence="14">
    <location>
        <position position="243"/>
    </location>
    <ligand>
        <name>ATP</name>
        <dbReference type="ChEBI" id="CHEBI:30616"/>
        <label>1</label>
    </ligand>
</feature>
<dbReference type="PROSITE" id="PS00866">
    <property type="entry name" value="CPSASE_1"/>
    <property type="match status" value="1"/>
</dbReference>
<feature type="binding site" evidence="14">
    <location>
        <position position="299"/>
    </location>
    <ligand>
        <name>Mg(2+)</name>
        <dbReference type="ChEBI" id="CHEBI:18420"/>
        <label>1</label>
    </ligand>
</feature>
<keyword evidence="9 14" id="KW-0067">ATP-binding</keyword>
<feature type="binding site" evidence="14">
    <location>
        <position position="242"/>
    </location>
    <ligand>
        <name>ATP</name>
        <dbReference type="ChEBI" id="CHEBI:30616"/>
        <label>1</label>
    </ligand>
</feature>
<dbReference type="InterPro" id="IPR005480">
    <property type="entry name" value="CPSase_lsu_oligo"/>
</dbReference>
<feature type="binding site" evidence="14">
    <location>
        <position position="175"/>
    </location>
    <ligand>
        <name>ATP</name>
        <dbReference type="ChEBI" id="CHEBI:30616"/>
        <label>1</label>
    </ligand>
</feature>
<dbReference type="Gene3D" id="3.30.470.20">
    <property type="entry name" value="ATP-grasp fold, B domain"/>
    <property type="match status" value="2"/>
</dbReference>
<feature type="region of interest" description="Allosteric domain" evidence="14">
    <location>
        <begin position="946"/>
        <end position="1081"/>
    </location>
</feature>
<feature type="binding site" evidence="14">
    <location>
        <position position="299"/>
    </location>
    <ligand>
        <name>ATP</name>
        <dbReference type="ChEBI" id="CHEBI:30616"/>
        <label>1</label>
    </ligand>
</feature>
<feature type="binding site" evidence="14">
    <location>
        <position position="850"/>
    </location>
    <ligand>
        <name>Mg(2+)</name>
        <dbReference type="ChEBI" id="CHEBI:18420"/>
        <label>4</label>
    </ligand>
</feature>
<keyword evidence="11 14" id="KW-0665">Pyrimidine biosynthesis</keyword>
<comment type="similarity">
    <text evidence="2 14">Belongs to the CarB family.</text>
</comment>
<feature type="binding site" evidence="14">
    <location>
        <position position="850"/>
    </location>
    <ligand>
        <name>Mg(2+)</name>
        <dbReference type="ChEBI" id="CHEBI:18420"/>
        <label>3</label>
    </ligand>
</feature>
<dbReference type="SUPFAM" id="SSF48108">
    <property type="entry name" value="Carbamoyl phosphate synthetase, large subunit connection domain"/>
    <property type="match status" value="1"/>
</dbReference>
<evidence type="ECO:0000256" key="12">
    <source>
        <dbReference type="ARBA" id="ARBA00023211"/>
    </source>
</evidence>
<feature type="binding site" evidence="14">
    <location>
        <position position="796"/>
    </location>
    <ligand>
        <name>ATP</name>
        <dbReference type="ChEBI" id="CHEBI:30616"/>
        <label>2</label>
    </ligand>
</feature>
<dbReference type="NCBIfam" id="TIGR01369">
    <property type="entry name" value="CPSaseII_lrg"/>
    <property type="match status" value="1"/>
</dbReference>
<dbReference type="EC" id="6.3.5.5" evidence="14"/>
<feature type="binding site" evidence="14">
    <location>
        <position position="285"/>
    </location>
    <ligand>
        <name>Mg(2+)</name>
        <dbReference type="ChEBI" id="CHEBI:18420"/>
        <label>1</label>
    </ligand>
</feature>
<dbReference type="PROSITE" id="PS00867">
    <property type="entry name" value="CPSASE_2"/>
    <property type="match status" value="2"/>
</dbReference>
<dbReference type="RefSeq" id="WP_192905546.1">
    <property type="nucleotide sequence ID" value="NZ_JADBFD010000012.1"/>
</dbReference>
<dbReference type="SMART" id="SM01096">
    <property type="entry name" value="CPSase_L_D3"/>
    <property type="match status" value="1"/>
</dbReference>
<feature type="binding site" evidence="14">
    <location>
        <position position="285"/>
    </location>
    <ligand>
        <name>Mn(2+)</name>
        <dbReference type="ChEBI" id="CHEBI:29035"/>
        <label>1</label>
    </ligand>
</feature>
<feature type="binding site" evidence="14">
    <location>
        <position position="838"/>
    </location>
    <ligand>
        <name>Mn(2+)</name>
        <dbReference type="ChEBI" id="CHEBI:29035"/>
        <label>3</label>
    </ligand>
</feature>
<comment type="pathway">
    <text evidence="14">Pyrimidine metabolism; UMP biosynthesis via de novo pathway; (S)-dihydroorotate from bicarbonate: step 1/3.</text>
</comment>
<dbReference type="Gene3D" id="1.10.1030.10">
    <property type="entry name" value="Carbamoyl-phosphate synthetase, large subunit oligomerisation domain"/>
    <property type="match status" value="1"/>
</dbReference>
<dbReference type="InterPro" id="IPR036914">
    <property type="entry name" value="MGS-like_dom_sf"/>
</dbReference>
<keyword evidence="6" id="KW-0479">Metal-binding</keyword>
<dbReference type="InterPro" id="IPR011607">
    <property type="entry name" value="MGS-like_dom"/>
</dbReference>
<dbReference type="Proteomes" id="UP000618926">
    <property type="component" value="Unassembled WGS sequence"/>
</dbReference>
<feature type="binding site" evidence="14">
    <location>
        <position position="770"/>
    </location>
    <ligand>
        <name>ATP</name>
        <dbReference type="ChEBI" id="CHEBI:30616"/>
        <label>2</label>
    </ligand>
</feature>
<dbReference type="SUPFAM" id="SSF52335">
    <property type="entry name" value="Methylglyoxal synthase-like"/>
    <property type="match status" value="1"/>
</dbReference>
<dbReference type="InterPro" id="IPR005479">
    <property type="entry name" value="CPAse_ATP-bd"/>
</dbReference>
<dbReference type="Gene3D" id="3.40.50.1380">
    <property type="entry name" value="Methylglyoxal synthase-like domain"/>
    <property type="match status" value="1"/>
</dbReference>
<protein>
    <recommendedName>
        <fullName evidence="14">Carbamoyl phosphate synthase large chain</fullName>
        <ecNumber evidence="14">6.3.4.16</ecNumber>
        <ecNumber evidence="14">6.3.5.5</ecNumber>
    </recommendedName>
    <alternativeName>
        <fullName evidence="14">Carbamoyl phosphate synthetase ammonia chain</fullName>
    </alternativeName>
</protein>
<evidence type="ECO:0000256" key="7">
    <source>
        <dbReference type="ARBA" id="ARBA00022737"/>
    </source>
</evidence>
<evidence type="ECO:0000259" key="16">
    <source>
        <dbReference type="PROSITE" id="PS51855"/>
    </source>
</evidence>
<comment type="caution">
    <text evidence="14">Lacks conserved residue(s) required for the propagation of feature annotation.</text>
</comment>
<evidence type="ECO:0000259" key="15">
    <source>
        <dbReference type="PROSITE" id="PS50975"/>
    </source>
</evidence>
<reference evidence="17 18" key="1">
    <citation type="submission" date="2020-10" db="EMBL/GenBank/DDBJ databases">
        <title>Investigation of anaerobic biodegradation of phenanthrene by a sulfate-dependent Geobacter anodireducens strain PheS2.</title>
        <authorList>
            <person name="Zhang Z."/>
        </authorList>
    </citation>
    <scope>NUCLEOTIDE SEQUENCE [LARGE SCALE GENOMIC DNA]</scope>
    <source>
        <strain evidence="17 18">PheS2</strain>
    </source>
</reference>
<evidence type="ECO:0000256" key="14">
    <source>
        <dbReference type="HAMAP-Rule" id="MF_01210"/>
    </source>
</evidence>
<feature type="binding site" evidence="14">
    <location>
        <position position="208"/>
    </location>
    <ligand>
        <name>ATP</name>
        <dbReference type="ChEBI" id="CHEBI:30616"/>
        <label>1</label>
    </ligand>
</feature>
<dbReference type="NCBIfam" id="NF009455">
    <property type="entry name" value="PRK12815.1"/>
    <property type="match status" value="1"/>
</dbReference>
<evidence type="ECO:0000313" key="18">
    <source>
        <dbReference type="Proteomes" id="UP000618926"/>
    </source>
</evidence>
<evidence type="ECO:0000256" key="10">
    <source>
        <dbReference type="ARBA" id="ARBA00022842"/>
    </source>
</evidence>
<feature type="binding site" evidence="14">
    <location>
        <position position="210"/>
    </location>
    <ligand>
        <name>ATP</name>
        <dbReference type="ChEBI" id="CHEBI:30616"/>
        <label>1</label>
    </ligand>
</feature>
<keyword evidence="3 14" id="KW-0055">Arginine biosynthesis</keyword>
<feature type="domain" description="ATP-grasp" evidence="15">
    <location>
        <begin position="133"/>
        <end position="328"/>
    </location>
</feature>
<feature type="binding site" evidence="14">
    <location>
        <position position="838"/>
    </location>
    <ligand>
        <name>ATP</name>
        <dbReference type="ChEBI" id="CHEBI:30616"/>
        <label>2</label>
    </ligand>
</feature>
<keyword evidence="5 14" id="KW-0028">Amino-acid biosynthesis</keyword>
<comment type="catalytic activity">
    <reaction evidence="14">
        <text>hydrogencarbonate + L-glutamine + 2 ATP + H2O = carbamoyl phosphate + L-glutamate + 2 ADP + phosphate + 2 H(+)</text>
        <dbReference type="Rhea" id="RHEA:18633"/>
        <dbReference type="ChEBI" id="CHEBI:15377"/>
        <dbReference type="ChEBI" id="CHEBI:15378"/>
        <dbReference type="ChEBI" id="CHEBI:17544"/>
        <dbReference type="ChEBI" id="CHEBI:29985"/>
        <dbReference type="ChEBI" id="CHEBI:30616"/>
        <dbReference type="ChEBI" id="CHEBI:43474"/>
        <dbReference type="ChEBI" id="CHEBI:58228"/>
        <dbReference type="ChEBI" id="CHEBI:58359"/>
        <dbReference type="ChEBI" id="CHEBI:456216"/>
        <dbReference type="EC" id="6.3.5.5"/>
    </reaction>
</comment>
<dbReference type="PANTHER" id="PTHR11405:SF53">
    <property type="entry name" value="CARBAMOYL-PHOSPHATE SYNTHASE [AMMONIA], MITOCHONDRIAL"/>
    <property type="match status" value="1"/>
</dbReference>
<evidence type="ECO:0000256" key="5">
    <source>
        <dbReference type="ARBA" id="ARBA00022605"/>
    </source>
</evidence>
<gene>
    <name evidence="14 17" type="primary">carB</name>
    <name evidence="17" type="ORF">IIE05_09850</name>
</gene>
<keyword evidence="10" id="KW-0460">Magnesium</keyword>
<comment type="cofactor">
    <cofactor evidence="14">
        <name>Mg(2+)</name>
        <dbReference type="ChEBI" id="CHEBI:18420"/>
    </cofactor>
    <cofactor evidence="14">
        <name>Mn(2+)</name>
        <dbReference type="ChEBI" id="CHEBI:29035"/>
    </cofactor>
    <text evidence="14">Binds 4 Mg(2+) or Mn(2+) ions per subunit.</text>
</comment>
<comment type="function">
    <text evidence="14">Large subunit of the glutamine-dependent carbamoyl phosphate synthetase (CPSase). CPSase catalyzes the formation of carbamoyl phosphate from the ammonia moiety of glutamine, carbonate, and phosphate donated by ATP, constituting the first step of 2 biosynthetic pathways, one leading to arginine and/or urea and the other to pyrimidine nucleotides. The large subunit (synthetase) binds the substrates ammonia (free or transferred from glutamine from the small subunit), hydrogencarbonate and ATP and carries out an ATP-coupled ligase reaction, activating hydrogencarbonate by forming carboxy phosphate which reacts with ammonia to form carbamoyl phosphate.</text>
</comment>
<feature type="binding site" evidence="14">
    <location>
        <position position="241"/>
    </location>
    <ligand>
        <name>ATP</name>
        <dbReference type="ChEBI" id="CHEBI:30616"/>
        <label>1</label>
    </ligand>
</feature>
<feature type="binding site" evidence="14">
    <location>
        <position position="176"/>
    </location>
    <ligand>
        <name>ATP</name>
        <dbReference type="ChEBI" id="CHEBI:30616"/>
        <label>1</label>
    </ligand>
</feature>
<accession>A0ABR9NVI2</accession>
<dbReference type="Pfam" id="PF25596">
    <property type="entry name" value="CPSase_L_D1"/>
    <property type="match status" value="2"/>
</dbReference>
<feature type="domain" description="ATP-grasp" evidence="15">
    <location>
        <begin position="688"/>
        <end position="879"/>
    </location>
</feature>
<keyword evidence="8 14" id="KW-0547">Nucleotide-binding</keyword>
<dbReference type="PROSITE" id="PS51855">
    <property type="entry name" value="MGS"/>
    <property type="match status" value="1"/>
</dbReference>
<comment type="subunit">
    <text evidence="14">Composed of two chains; the small (or glutamine) chain promotes the hydrolysis of glutamine to ammonia, which is used by the large (or ammonia) chain to synthesize carbamoyl phosphate. Tetramer of heterodimers (alpha,beta)4.</text>
</comment>
<feature type="binding site" evidence="14">
    <location>
        <position position="215"/>
    </location>
    <ligand>
        <name>ATP</name>
        <dbReference type="ChEBI" id="CHEBI:30616"/>
        <label>1</label>
    </ligand>
</feature>
<comment type="catalytic activity">
    <reaction evidence="13 14">
        <text>hydrogencarbonate + NH4(+) + 2 ATP = carbamoyl phosphate + 2 ADP + phosphate + 2 H(+)</text>
        <dbReference type="Rhea" id="RHEA:18029"/>
        <dbReference type="ChEBI" id="CHEBI:15378"/>
        <dbReference type="ChEBI" id="CHEBI:17544"/>
        <dbReference type="ChEBI" id="CHEBI:28938"/>
        <dbReference type="ChEBI" id="CHEBI:30616"/>
        <dbReference type="ChEBI" id="CHEBI:43474"/>
        <dbReference type="ChEBI" id="CHEBI:58228"/>
        <dbReference type="ChEBI" id="CHEBI:456216"/>
        <dbReference type="EC" id="6.3.4.16"/>
    </reaction>
</comment>
<feature type="binding site" evidence="14">
    <location>
        <position position="850"/>
    </location>
    <ligand>
        <name>ATP</name>
        <dbReference type="ChEBI" id="CHEBI:30616"/>
        <label>2</label>
    </ligand>
</feature>
<dbReference type="EMBL" id="JADBFD010000012">
    <property type="protein sequence ID" value="MBE2888273.1"/>
    <property type="molecule type" value="Genomic_DNA"/>
</dbReference>
<evidence type="ECO:0000256" key="1">
    <source>
        <dbReference type="ARBA" id="ARBA00005077"/>
    </source>
</evidence>
<dbReference type="InterPro" id="IPR033937">
    <property type="entry name" value="MGS_CPS_CarB"/>
</dbReference>
<feature type="binding site" evidence="14">
    <location>
        <position position="129"/>
    </location>
    <ligand>
        <name>ATP</name>
        <dbReference type="ChEBI" id="CHEBI:30616"/>
        <label>1</label>
    </ligand>
</feature>
<dbReference type="CDD" id="cd01424">
    <property type="entry name" value="MGS_CPS_II"/>
    <property type="match status" value="1"/>
</dbReference>
<dbReference type="InterPro" id="IPR016185">
    <property type="entry name" value="PreATP-grasp_dom_sf"/>
</dbReference>
<dbReference type="InterPro" id="IPR036897">
    <property type="entry name" value="CarbamoylP_synth_lsu_oligo_sf"/>
</dbReference>
<dbReference type="InterPro" id="IPR006275">
    <property type="entry name" value="CPSase_lsu"/>
</dbReference>
<dbReference type="EC" id="6.3.4.16" evidence="14"/>
<feature type="binding site" evidence="14">
    <location>
        <position position="838"/>
    </location>
    <ligand>
        <name>Mg(2+)</name>
        <dbReference type="ChEBI" id="CHEBI:18420"/>
        <label>3</label>
    </ligand>
</feature>
<dbReference type="InterPro" id="IPR011761">
    <property type="entry name" value="ATP-grasp"/>
</dbReference>
<dbReference type="Pfam" id="PF02787">
    <property type="entry name" value="CPSase_L_D3"/>
    <property type="match status" value="1"/>
</dbReference>
<organism evidence="17 18">
    <name type="scientific">Geobacter anodireducens</name>
    <dbReference type="NCBI Taxonomy" id="1340425"/>
    <lineage>
        <taxon>Bacteria</taxon>
        <taxon>Pseudomonadati</taxon>
        <taxon>Thermodesulfobacteriota</taxon>
        <taxon>Desulfuromonadia</taxon>
        <taxon>Geobacterales</taxon>
        <taxon>Geobacteraceae</taxon>
        <taxon>Geobacter</taxon>
    </lineage>
</organism>
<feature type="domain" description="MGS-like" evidence="16">
    <location>
        <begin position="946"/>
        <end position="1081"/>
    </location>
</feature>
<evidence type="ECO:0000256" key="4">
    <source>
        <dbReference type="ARBA" id="ARBA00022598"/>
    </source>
</evidence>
<keyword evidence="12" id="KW-0464">Manganese</keyword>
<feature type="binding site" evidence="14">
    <location>
        <position position="299"/>
    </location>
    <ligand>
        <name>Mn(2+)</name>
        <dbReference type="ChEBI" id="CHEBI:29035"/>
        <label>2</label>
    </ligand>
</feature>
<dbReference type="PRINTS" id="PR00098">
    <property type="entry name" value="CPSASE"/>
</dbReference>
<dbReference type="PANTHER" id="PTHR11405">
    <property type="entry name" value="CARBAMOYLTRANSFERASE FAMILY MEMBER"/>
    <property type="match status" value="1"/>
</dbReference>
<dbReference type="NCBIfam" id="NF003671">
    <property type="entry name" value="PRK05294.1"/>
    <property type="match status" value="1"/>
</dbReference>
<feature type="binding site" evidence="14">
    <location>
        <position position="797"/>
    </location>
    <ligand>
        <name>ATP</name>
        <dbReference type="ChEBI" id="CHEBI:30616"/>
        <label>2</label>
    </ligand>
</feature>
<dbReference type="HAMAP" id="MF_01210_A">
    <property type="entry name" value="CPSase_L_chain_A"/>
    <property type="match status" value="1"/>
</dbReference>
<keyword evidence="7 14" id="KW-0677">Repeat</keyword>
<dbReference type="SUPFAM" id="SSF52440">
    <property type="entry name" value="PreATP-grasp domain"/>
    <property type="match status" value="2"/>
</dbReference>
<keyword evidence="18" id="KW-1185">Reference proteome</keyword>
<dbReference type="HAMAP" id="MF_01210_B">
    <property type="entry name" value="CPSase_L_chain_B"/>
    <property type="match status" value="1"/>
</dbReference>
<feature type="binding site" evidence="14">
    <location>
        <position position="299"/>
    </location>
    <ligand>
        <name>Mn(2+)</name>
        <dbReference type="ChEBI" id="CHEBI:29035"/>
        <label>1</label>
    </ligand>
</feature>
<dbReference type="InterPro" id="IPR058047">
    <property type="entry name" value="CPSase_preATP-grasp"/>
</dbReference>
<feature type="binding site" evidence="14">
    <location>
        <position position="763"/>
    </location>
    <ligand>
        <name>ATP</name>
        <dbReference type="ChEBI" id="CHEBI:30616"/>
        <label>2</label>
    </ligand>
</feature>
<evidence type="ECO:0000313" key="17">
    <source>
        <dbReference type="EMBL" id="MBE2888273.1"/>
    </source>
</evidence>
<dbReference type="Pfam" id="PF02142">
    <property type="entry name" value="MGS"/>
    <property type="match status" value="1"/>
</dbReference>
<comment type="caution">
    <text evidence="17">The sequence shown here is derived from an EMBL/GenBank/DDBJ whole genome shotgun (WGS) entry which is preliminary data.</text>
</comment>
<evidence type="ECO:0000256" key="13">
    <source>
        <dbReference type="ARBA" id="ARBA00047359"/>
    </source>
</evidence>
<comment type="domain">
    <text evidence="14">The large subunit is composed of 2 ATP-grasp domains that are involved in binding the 2 ATP molecules needed for carbamoyl phosphate synthesis. The N-terminal ATP-grasp domain (referred to as the carboxyphosphate synthetic component) catalyzes the ATP-dependent phosphorylation of hydrogencarbonate to carboxyphosphate and the subsequent nucleophilic attack by ammonia to form a carbamate intermediate. The C-terminal ATP-grasp domain (referred to as the carbamoyl phosphate synthetic component) then catalyzes the phosphorylation of carbamate with the second ATP to form the end product carbamoyl phosphate. The reactive and unstable enzyme intermediates are sequentially channeled from one active site to the next through the interior of the protein over a distance of at least 96 A.</text>
</comment>
<dbReference type="PROSITE" id="PS51257">
    <property type="entry name" value="PROKAR_LIPOPROTEIN"/>
    <property type="match status" value="1"/>
</dbReference>
<proteinExistence type="inferred from homology"/>
<feature type="binding site" evidence="14">
    <location>
        <position position="301"/>
    </location>
    <ligand>
        <name>Mn(2+)</name>
        <dbReference type="ChEBI" id="CHEBI:29035"/>
        <label>2</label>
    </ligand>
</feature>
<feature type="binding site" evidence="14">
    <location>
        <position position="795"/>
    </location>
    <ligand>
        <name>ATP</name>
        <dbReference type="ChEBI" id="CHEBI:30616"/>
        <label>2</label>
    </ligand>
</feature>
<feature type="binding site" evidence="14">
    <location>
        <position position="850"/>
    </location>
    <ligand>
        <name>Mn(2+)</name>
        <dbReference type="ChEBI" id="CHEBI:29035"/>
        <label>4</label>
    </ligand>
</feature>
<dbReference type="SMART" id="SM00851">
    <property type="entry name" value="MGS"/>
    <property type="match status" value="1"/>
</dbReference>
<evidence type="ECO:0000256" key="3">
    <source>
        <dbReference type="ARBA" id="ARBA00022571"/>
    </source>
</evidence>
<evidence type="ECO:0000256" key="11">
    <source>
        <dbReference type="ARBA" id="ARBA00022975"/>
    </source>
</evidence>
<comment type="pathway">
    <text evidence="1 14">Amino-acid biosynthesis; L-arginine biosynthesis; carbamoyl phosphate from bicarbonate: step 1/1.</text>
</comment>
<feature type="binding site" evidence="14">
    <location>
        <position position="852"/>
    </location>
    <ligand>
        <name>Mg(2+)</name>
        <dbReference type="ChEBI" id="CHEBI:18420"/>
        <label>4</label>
    </ligand>
</feature>
<name>A0ABR9NVI2_9BACT</name>
<sequence>MPKRTDIKKILIIGAGPIVIGQACEFDYSGTQACKALKEEGFEVVLLNSNPATIMTDPDFADRTYVEPVTPEVLAKIIEKERPDAVLPTLGGQTALNTAVAVAENGTLEKFGVELIGAKLPAIKKAEDRTLFKEAMEKIGLSVPRSGLAHNHSEAMAVVKAVGFPAIIRPSFTLGGTGGGIAYNMEEYERMAMAGIDASPTDEILVEESVIGWKEYELEVMRDTADNVVIICSIENFDPMGVHTGDSITVAPAQTLTDKEYQILRDAALKIIREIGVDTGGSNIQFGINPRNGRLVVIEMNPRVSRSSALASKATGFPIAKIAAKLAVGYTLDEIRNDITRETPACFEPTIDYVVTKIPRFTFEKFPAADATLTTQMKSVGEVMAIGRTFKESFQKALRSLEIGSAGFESRLFANGDTRRALAPNEQQLLQDKLRVPNWERLWYLGDAFRCGMSIDEVFQLTAIDPWFLHNIKQIIDKEEELKKVDVAAEAPDTLRAIVREAKQYGFSDRMLGRIWATSDEDIRQLRLSLGIKPVFKRVDTCAAEFVAYTPYLYSTYEDECEAEVTDRKKIMILGGGPNRIGQGIEFDYCCVHGVFALAEDGYETIMVNCNPETVSTDYDTSDRLYFEPLTYEDVLSIVDLEKPEGVIVQFGGQTPLKLAVALEKAGVPIIGTSPDAIDRAEDRERFQEMLRKLNLLQPENGTARSFEEAEEVANRIGYPVVVRPSYVLGGRAMEIVYDEGGLRRYMTTAVQASPKHPILIDKFLDKAIEIDVDALCDGTEMVIGGIMEHIEEAGIHSGDSACCLPPHSISQALVDEIRRQTTVMALELNVKGLMNVQYAIKDGTIYILEVNPRASRTAPFVSKATGRPLAKIAARIMAGKSLKELGVAGDIVPKHMSVKEAVFPFVKFPGVDTLLGPEMKSTGEVMGIGPDFATAFAKAQLGANVKLPRSGKVFISLHDADKKHIVESAKKLYNAGFRLVATRGTAAFLKERGVEVEVINKVLEGRPHVVDAIKSGDICMVLNTTQGAQAVADSFSIRREALMHNVAYFTTVAGANAAAGGIVAMLEGELDVNPLQEYLG</sequence>
<feature type="binding site" evidence="14">
    <location>
        <position position="301"/>
    </location>
    <ligand>
        <name>Mg(2+)</name>
        <dbReference type="ChEBI" id="CHEBI:18420"/>
        <label>2</label>
    </ligand>
</feature>
<evidence type="ECO:0000256" key="9">
    <source>
        <dbReference type="ARBA" id="ARBA00022840"/>
    </source>
</evidence>
<dbReference type="Gene3D" id="3.40.50.20">
    <property type="match status" value="2"/>
</dbReference>
<feature type="binding site" evidence="14">
    <location>
        <position position="299"/>
    </location>
    <ligand>
        <name>Mg(2+)</name>
        <dbReference type="ChEBI" id="CHEBI:18420"/>
        <label>2</label>
    </ligand>
</feature>
<dbReference type="SUPFAM" id="SSF56059">
    <property type="entry name" value="Glutathione synthetase ATP-binding domain-like"/>
    <property type="match status" value="2"/>
</dbReference>
<feature type="binding site" evidence="14">
    <location>
        <position position="798"/>
    </location>
    <ligand>
        <name>ATP</name>
        <dbReference type="ChEBI" id="CHEBI:30616"/>
        <label>2</label>
    </ligand>
</feature>
<evidence type="ECO:0000256" key="6">
    <source>
        <dbReference type="ARBA" id="ARBA00022723"/>
    </source>
</evidence>
<feature type="binding site" evidence="14">
    <location>
        <position position="765"/>
    </location>
    <ligand>
        <name>ATP</name>
        <dbReference type="ChEBI" id="CHEBI:30616"/>
        <label>2</label>
    </ligand>
</feature>
<dbReference type="Pfam" id="PF02786">
    <property type="entry name" value="CPSase_L_D2"/>
    <property type="match status" value="2"/>
</dbReference>
<evidence type="ECO:0000256" key="2">
    <source>
        <dbReference type="ARBA" id="ARBA00009799"/>
    </source>
</evidence>
<dbReference type="GO" id="GO:0004088">
    <property type="term" value="F:carbamoyl-phosphate synthase (glutamine-hydrolyzing) activity"/>
    <property type="evidence" value="ECO:0007669"/>
    <property type="project" value="UniProtKB-EC"/>
</dbReference>
<feature type="region of interest" description="Carboxyphosphate synthetic domain" evidence="14">
    <location>
        <begin position="1"/>
        <end position="402"/>
    </location>
</feature>
<dbReference type="InterPro" id="IPR005483">
    <property type="entry name" value="CPSase_dom"/>
</dbReference>
<evidence type="ECO:0000256" key="8">
    <source>
        <dbReference type="ARBA" id="ARBA00022741"/>
    </source>
</evidence>
<dbReference type="PROSITE" id="PS50975">
    <property type="entry name" value="ATP_GRASP"/>
    <property type="match status" value="2"/>
</dbReference>
<feature type="binding site" evidence="14">
    <location>
        <position position="724"/>
    </location>
    <ligand>
        <name>ATP</name>
        <dbReference type="ChEBI" id="CHEBI:30616"/>
        <label>2</label>
    </ligand>
</feature>
<feature type="binding site" evidence="14">
    <location>
        <position position="285"/>
    </location>
    <ligand>
        <name>ATP</name>
        <dbReference type="ChEBI" id="CHEBI:30616"/>
        <label>1</label>
    </ligand>
</feature>
<feature type="binding site" evidence="14">
    <location>
        <position position="852"/>
    </location>
    <ligand>
        <name>Mn(2+)</name>
        <dbReference type="ChEBI" id="CHEBI:29035"/>
        <label>4</label>
    </ligand>
</feature>
<feature type="binding site" evidence="14">
    <location>
        <position position="850"/>
    </location>
    <ligand>
        <name>Mn(2+)</name>
        <dbReference type="ChEBI" id="CHEBI:29035"/>
        <label>3</label>
    </ligand>
</feature>